<evidence type="ECO:0000313" key="3">
    <source>
        <dbReference type="Proteomes" id="UP000324897"/>
    </source>
</evidence>
<protein>
    <recommendedName>
        <fullName evidence="1">FAR1 domain-containing protein</fullName>
    </recommendedName>
</protein>
<reference evidence="2 3" key="1">
    <citation type="journal article" date="2019" name="Sci. Rep.">
        <title>A high-quality genome of Eragrostis curvula grass provides insights into Poaceae evolution and supports new strategies to enhance forage quality.</title>
        <authorList>
            <person name="Carballo J."/>
            <person name="Santos B.A.C.M."/>
            <person name="Zappacosta D."/>
            <person name="Garbus I."/>
            <person name="Selva J.P."/>
            <person name="Gallo C.A."/>
            <person name="Diaz A."/>
            <person name="Albertini E."/>
            <person name="Caccamo M."/>
            <person name="Echenique V."/>
        </authorList>
    </citation>
    <scope>NUCLEOTIDE SEQUENCE [LARGE SCALE GENOMIC DNA]</scope>
    <source>
        <strain evidence="3">cv. Victoria</strain>
        <tissue evidence="2">Leaf</tissue>
    </source>
</reference>
<dbReference type="InterPro" id="IPR004330">
    <property type="entry name" value="FAR1_DNA_bnd_dom"/>
</dbReference>
<feature type="non-terminal residue" evidence="2">
    <location>
        <position position="1"/>
    </location>
</feature>
<dbReference type="Gramene" id="TVU05772">
    <property type="protein sequence ID" value="TVU05772"/>
    <property type="gene ID" value="EJB05_48955"/>
</dbReference>
<dbReference type="AlphaFoldDB" id="A0A5J9T3A4"/>
<dbReference type="Pfam" id="PF03101">
    <property type="entry name" value="FAR1"/>
    <property type="match status" value="1"/>
</dbReference>
<accession>A0A5J9T3A4</accession>
<dbReference type="OrthoDB" id="685412at2759"/>
<evidence type="ECO:0000313" key="2">
    <source>
        <dbReference type="EMBL" id="TVU05772.1"/>
    </source>
</evidence>
<proteinExistence type="predicted"/>
<dbReference type="EMBL" id="RWGY01000051">
    <property type="protein sequence ID" value="TVU05772.1"/>
    <property type="molecule type" value="Genomic_DNA"/>
</dbReference>
<comment type="caution">
    <text evidence="2">The sequence shown here is derived from an EMBL/GenBank/DDBJ whole genome shotgun (WGS) entry which is preliminary data.</text>
</comment>
<feature type="domain" description="FAR1" evidence="1">
    <location>
        <begin position="240"/>
        <end position="331"/>
    </location>
</feature>
<evidence type="ECO:0000259" key="1">
    <source>
        <dbReference type="Pfam" id="PF03101"/>
    </source>
</evidence>
<name>A0A5J9T3A4_9POAL</name>
<sequence>MDNLSGSGRSGPDLPPGRLLRHRGWYAWLKNQLSNNTVPETDPFKVERLHKTTFSNLGMGQLHLFEAYMGLHLATSGPNWEFLLISYRFLISNGHRLPSSLILAKAREATARVERASCCVRRRCSQGAVARARVASENGGRPESNPFDARSALIFLWGIHEHRGPVFKPFDGRSVRLFVREIRDHKAQADIRGGGHPQNLTVLHRPSGIDENMVYQTPEELAEYEDIIQRTFGSEAEGYEFFNSFAKSKGFSLRKGNVQYLENKDNINSRQFLCSKEGFRSAKNLNREDRQRRPRPMTRFSCSFEVVIKHNPETNLWFVHKYIDAHNHEMATSKEVGFLFSHRKVTEPQKKEILDYQTAGLRKYQIVDVMEQQYGGNVGHVLRDKL</sequence>
<gene>
    <name evidence="2" type="ORF">EJB05_48955</name>
</gene>
<dbReference type="Proteomes" id="UP000324897">
    <property type="component" value="Unassembled WGS sequence"/>
</dbReference>
<keyword evidence="3" id="KW-1185">Reference proteome</keyword>
<dbReference type="PANTHER" id="PTHR47718:SF13">
    <property type="entry name" value="OS09G0290500 PROTEIN"/>
    <property type="match status" value="1"/>
</dbReference>
<organism evidence="2 3">
    <name type="scientific">Eragrostis curvula</name>
    <name type="common">weeping love grass</name>
    <dbReference type="NCBI Taxonomy" id="38414"/>
    <lineage>
        <taxon>Eukaryota</taxon>
        <taxon>Viridiplantae</taxon>
        <taxon>Streptophyta</taxon>
        <taxon>Embryophyta</taxon>
        <taxon>Tracheophyta</taxon>
        <taxon>Spermatophyta</taxon>
        <taxon>Magnoliopsida</taxon>
        <taxon>Liliopsida</taxon>
        <taxon>Poales</taxon>
        <taxon>Poaceae</taxon>
        <taxon>PACMAD clade</taxon>
        <taxon>Chloridoideae</taxon>
        <taxon>Eragrostideae</taxon>
        <taxon>Eragrostidinae</taxon>
        <taxon>Eragrostis</taxon>
    </lineage>
</organism>
<dbReference type="PANTHER" id="PTHR47718">
    <property type="entry name" value="OS01G0519700 PROTEIN"/>
    <property type="match status" value="1"/>
</dbReference>